<dbReference type="EMBL" id="JACAZH010000013">
    <property type="protein sequence ID" value="KAF7351446.1"/>
    <property type="molecule type" value="Genomic_DNA"/>
</dbReference>
<dbReference type="PANTHER" id="PTHR10050">
    <property type="entry name" value="DOLICHYL-PHOSPHATE-MANNOSE--PROTEIN MANNOSYLTRANSFERASE"/>
    <property type="match status" value="1"/>
</dbReference>
<proteinExistence type="predicted"/>
<evidence type="ECO:0000313" key="4">
    <source>
        <dbReference type="Proteomes" id="UP000623467"/>
    </source>
</evidence>
<dbReference type="AlphaFoldDB" id="A0A8H7CXD3"/>
<dbReference type="PROSITE" id="PS50919">
    <property type="entry name" value="MIR"/>
    <property type="match status" value="3"/>
</dbReference>
<dbReference type="Pfam" id="PF02815">
    <property type="entry name" value="MIR"/>
    <property type="match status" value="1"/>
</dbReference>
<gene>
    <name evidence="3" type="ORF">MSAN_01576700</name>
</gene>
<sequence>MPRSILSALCFVLVPGLLFLGLYNFRTVDMAQLLQVNADVLFVDFGSTITVRHASTGSYLHSHDLFYPAGSKQQQVALAPQRSEATEWRIYNSTIREMVDEDALPVPNQPVVAGSTVMLRHIPTGKHLHSHYDHSAPVSRGRYLKEVTAYGIPGYAGDGNDDWVVELTGGEILTAASPFRLRHKDTGYYLSSRGAFLPQWGLGLQEVFCSQHARDDALWIIDAS</sequence>
<keyword evidence="3" id="KW-0808">Transferase</keyword>
<reference evidence="3" key="1">
    <citation type="submission" date="2020-05" db="EMBL/GenBank/DDBJ databases">
        <title>Mycena genomes resolve the evolution of fungal bioluminescence.</title>
        <authorList>
            <person name="Tsai I.J."/>
        </authorList>
    </citation>
    <scope>NUCLEOTIDE SEQUENCE</scope>
    <source>
        <strain evidence="3">160909Yilan</strain>
    </source>
</reference>
<dbReference type="InterPro" id="IPR016093">
    <property type="entry name" value="MIR_motif"/>
</dbReference>
<dbReference type="OrthoDB" id="292747at2759"/>
<dbReference type="GO" id="GO:0004169">
    <property type="term" value="F:dolichyl-phosphate-mannose-protein mannosyltransferase activity"/>
    <property type="evidence" value="ECO:0007669"/>
    <property type="project" value="TreeGrafter"/>
</dbReference>
<dbReference type="SMART" id="SM00472">
    <property type="entry name" value="MIR"/>
    <property type="match status" value="3"/>
</dbReference>
<dbReference type="SUPFAM" id="SSF82109">
    <property type="entry name" value="MIR domain"/>
    <property type="match status" value="1"/>
</dbReference>
<feature type="domain" description="MIR" evidence="2">
    <location>
        <begin position="108"/>
        <end position="168"/>
    </location>
</feature>
<evidence type="ECO:0000313" key="3">
    <source>
        <dbReference type="EMBL" id="KAF7351446.1"/>
    </source>
</evidence>
<keyword evidence="4" id="KW-1185">Reference proteome</keyword>
<name>A0A8H7CXD3_9AGAR</name>
<protein>
    <submittedName>
        <fullName evidence="3">Glycosyltransferase family 39 protein</fullName>
    </submittedName>
</protein>
<accession>A0A8H7CXD3</accession>
<feature type="domain" description="MIR" evidence="2">
    <location>
        <begin position="170"/>
        <end position="224"/>
    </location>
</feature>
<evidence type="ECO:0000259" key="2">
    <source>
        <dbReference type="PROSITE" id="PS50919"/>
    </source>
</evidence>
<organism evidence="3 4">
    <name type="scientific">Mycena sanguinolenta</name>
    <dbReference type="NCBI Taxonomy" id="230812"/>
    <lineage>
        <taxon>Eukaryota</taxon>
        <taxon>Fungi</taxon>
        <taxon>Dikarya</taxon>
        <taxon>Basidiomycota</taxon>
        <taxon>Agaricomycotina</taxon>
        <taxon>Agaricomycetes</taxon>
        <taxon>Agaricomycetidae</taxon>
        <taxon>Agaricales</taxon>
        <taxon>Marasmiineae</taxon>
        <taxon>Mycenaceae</taxon>
        <taxon>Mycena</taxon>
    </lineage>
</organism>
<dbReference type="InterPro" id="IPR027005">
    <property type="entry name" value="PMT-like"/>
</dbReference>
<feature type="domain" description="MIR" evidence="2">
    <location>
        <begin position="40"/>
        <end position="93"/>
    </location>
</feature>
<dbReference type="Proteomes" id="UP000623467">
    <property type="component" value="Unassembled WGS sequence"/>
</dbReference>
<dbReference type="InterPro" id="IPR036300">
    <property type="entry name" value="MIR_dom_sf"/>
</dbReference>
<evidence type="ECO:0000256" key="1">
    <source>
        <dbReference type="ARBA" id="ARBA00022737"/>
    </source>
</evidence>
<comment type="caution">
    <text evidence="3">The sequence shown here is derived from an EMBL/GenBank/DDBJ whole genome shotgun (WGS) entry which is preliminary data.</text>
</comment>
<keyword evidence="1" id="KW-0677">Repeat</keyword>
<dbReference type="Gene3D" id="2.80.10.50">
    <property type="match status" value="1"/>
</dbReference>
<dbReference type="PANTHER" id="PTHR10050:SF46">
    <property type="entry name" value="PROTEIN O-MANNOSYL-TRANSFERASE 2"/>
    <property type="match status" value="1"/>
</dbReference>